<dbReference type="SUPFAM" id="SSF53254">
    <property type="entry name" value="Phosphoglycerate mutase-like"/>
    <property type="match status" value="1"/>
</dbReference>
<comment type="similarity">
    <text evidence="1">Belongs to the histidine acid phosphatase family.</text>
</comment>
<dbReference type="RefSeq" id="WP_184116936.1">
    <property type="nucleotide sequence ID" value="NZ_JACHNY010000013.1"/>
</dbReference>
<comment type="caution">
    <text evidence="4">The sequence shown here is derived from an EMBL/GenBank/DDBJ whole genome shotgun (WGS) entry which is preliminary data.</text>
</comment>
<dbReference type="PANTHER" id="PTHR11567:SF110">
    <property type="entry name" value="2-PHOSPHOXYLOSE PHOSPHATASE 1"/>
    <property type="match status" value="1"/>
</dbReference>
<dbReference type="AlphaFoldDB" id="A0A7W7AMF0"/>
<dbReference type="Proteomes" id="UP000574769">
    <property type="component" value="Unassembled WGS sequence"/>
</dbReference>
<proteinExistence type="inferred from homology"/>
<dbReference type="InterPro" id="IPR050645">
    <property type="entry name" value="Histidine_acid_phosphatase"/>
</dbReference>
<evidence type="ECO:0000313" key="5">
    <source>
        <dbReference type="Proteomes" id="UP000574769"/>
    </source>
</evidence>
<keyword evidence="2 4" id="KW-0378">Hydrolase</keyword>
<dbReference type="PROSITE" id="PS00616">
    <property type="entry name" value="HIS_ACID_PHOSPHAT_1"/>
    <property type="match status" value="1"/>
</dbReference>
<dbReference type="Pfam" id="PF00328">
    <property type="entry name" value="His_Phos_2"/>
    <property type="match status" value="2"/>
</dbReference>
<dbReference type="EC" id="3.1.3.2" evidence="4"/>
<evidence type="ECO:0000256" key="2">
    <source>
        <dbReference type="ARBA" id="ARBA00022801"/>
    </source>
</evidence>
<protein>
    <submittedName>
        <fullName evidence="4">4-phytase/acid phosphatase</fullName>
        <ecNumber evidence="4">3.1.3.2</ecNumber>
        <ecNumber evidence="4">3.1.3.26</ecNumber>
    </submittedName>
</protein>
<feature type="chain" id="PRO_5031234879" evidence="3">
    <location>
        <begin position="25"/>
        <end position="410"/>
    </location>
</feature>
<organism evidence="4 5">
    <name type="scientific">Sphingomonas abaci</name>
    <dbReference type="NCBI Taxonomy" id="237611"/>
    <lineage>
        <taxon>Bacteria</taxon>
        <taxon>Pseudomonadati</taxon>
        <taxon>Pseudomonadota</taxon>
        <taxon>Alphaproteobacteria</taxon>
        <taxon>Sphingomonadales</taxon>
        <taxon>Sphingomonadaceae</taxon>
        <taxon>Sphingomonas</taxon>
    </lineage>
</organism>
<dbReference type="CDD" id="cd07061">
    <property type="entry name" value="HP_HAP_like"/>
    <property type="match status" value="1"/>
</dbReference>
<dbReference type="GO" id="GO:0003993">
    <property type="term" value="F:acid phosphatase activity"/>
    <property type="evidence" value="ECO:0007669"/>
    <property type="project" value="UniProtKB-EC"/>
</dbReference>
<dbReference type="InterPro" id="IPR029033">
    <property type="entry name" value="His_PPase_superfam"/>
</dbReference>
<keyword evidence="3" id="KW-0732">Signal</keyword>
<dbReference type="GO" id="GO:0030288">
    <property type="term" value="C:outer membrane-bounded periplasmic space"/>
    <property type="evidence" value="ECO:0007669"/>
    <property type="project" value="TreeGrafter"/>
</dbReference>
<dbReference type="EC" id="3.1.3.26" evidence="4"/>
<dbReference type="PANTHER" id="PTHR11567">
    <property type="entry name" value="ACID PHOSPHATASE-RELATED"/>
    <property type="match status" value="1"/>
</dbReference>
<gene>
    <name evidence="4" type="ORF">GGQ96_003849</name>
</gene>
<keyword evidence="5" id="KW-1185">Reference proteome</keyword>
<dbReference type="GO" id="GO:0050308">
    <property type="term" value="F:sugar-phosphatase activity"/>
    <property type="evidence" value="ECO:0007669"/>
    <property type="project" value="TreeGrafter"/>
</dbReference>
<dbReference type="GO" id="GO:0008707">
    <property type="term" value="F:inositol hexakisphosphate 4-phosphatase activity"/>
    <property type="evidence" value="ECO:0007669"/>
    <property type="project" value="UniProtKB-EC"/>
</dbReference>
<dbReference type="InterPro" id="IPR000560">
    <property type="entry name" value="His_Pase_clade-2"/>
</dbReference>
<sequence>MIRFLPRLPLLLAAIAGLSPPVMAASARHHLVLDRAVVLMRHGVRVPLEGEVPGDTRSAAPWPRWPLPESQVTPHGARAMTLLGRFDRRRWAKAGLFPATGCPRPGTIRIHSNTAIRTVQSGDSFAAGFAPGCGIAVDHLGADQADPLFEPLRAGVTAFDARAAVAAIDRYTGGMAALAARHRPAIRLLDRVLDCGDPRGCTGGGAPGLRPSADGRGIDLSGPIRSTSGIAQVLLLQYAQGMPKAQVGWGRADARTIARLGTLHAALFDVFTRSPYMAAHQAAALADHMLAALTRTDGPALDLLVGHDTNVTALGAALGVDLTAPGYAPNDVAPGGAILLERYRDPRSGARYVRAAYQAQPLDGLRALSPEVAVTPLTVKGCATLCPLPTFERLLRARLAPLVARPAQGS</sequence>
<reference evidence="4 5" key="1">
    <citation type="submission" date="2020-08" db="EMBL/GenBank/DDBJ databases">
        <title>Genomic Encyclopedia of Type Strains, Phase IV (KMG-IV): sequencing the most valuable type-strain genomes for metagenomic binning, comparative biology and taxonomic classification.</title>
        <authorList>
            <person name="Goeker M."/>
        </authorList>
    </citation>
    <scope>NUCLEOTIDE SEQUENCE [LARGE SCALE GENOMIC DNA]</scope>
    <source>
        <strain evidence="4 5">DSM 15867</strain>
    </source>
</reference>
<feature type="signal peptide" evidence="3">
    <location>
        <begin position="1"/>
        <end position="24"/>
    </location>
</feature>
<evidence type="ECO:0000256" key="1">
    <source>
        <dbReference type="ARBA" id="ARBA00005375"/>
    </source>
</evidence>
<name>A0A7W7AMF0_9SPHN</name>
<dbReference type="InterPro" id="IPR033379">
    <property type="entry name" value="Acid_Pase_AS"/>
</dbReference>
<accession>A0A7W7AMF0</accession>
<evidence type="ECO:0000313" key="4">
    <source>
        <dbReference type="EMBL" id="MBB4619690.1"/>
    </source>
</evidence>
<dbReference type="EMBL" id="JACHNY010000013">
    <property type="protein sequence ID" value="MBB4619690.1"/>
    <property type="molecule type" value="Genomic_DNA"/>
</dbReference>
<dbReference type="Gene3D" id="3.40.50.1240">
    <property type="entry name" value="Phosphoglycerate mutase-like"/>
    <property type="match status" value="2"/>
</dbReference>
<evidence type="ECO:0000256" key="3">
    <source>
        <dbReference type="SAM" id="SignalP"/>
    </source>
</evidence>